<dbReference type="Gene3D" id="3.40.50.300">
    <property type="entry name" value="P-loop containing nucleotide triphosphate hydrolases"/>
    <property type="match status" value="1"/>
</dbReference>
<evidence type="ECO:0000256" key="4">
    <source>
        <dbReference type="ARBA" id="ARBA00038388"/>
    </source>
</evidence>
<dbReference type="PROSITE" id="PS00211">
    <property type="entry name" value="ABC_TRANSPORTER_1"/>
    <property type="match status" value="1"/>
</dbReference>
<dbReference type="SUPFAM" id="SSF52540">
    <property type="entry name" value="P-loop containing nucleoside triphosphate hydrolases"/>
    <property type="match status" value="1"/>
</dbReference>
<dbReference type="PROSITE" id="PS50893">
    <property type="entry name" value="ABC_TRANSPORTER_2"/>
    <property type="match status" value="1"/>
</dbReference>
<evidence type="ECO:0000313" key="7">
    <source>
        <dbReference type="Proteomes" id="UP000235330"/>
    </source>
</evidence>
<dbReference type="InterPro" id="IPR017871">
    <property type="entry name" value="ABC_transporter-like_CS"/>
</dbReference>
<comment type="similarity">
    <text evidence="4">Belongs to the ABC transporter superfamily. Macrolide exporter (TC 3.A.1.122) family.</text>
</comment>
<evidence type="ECO:0000256" key="1">
    <source>
        <dbReference type="ARBA" id="ARBA00022448"/>
    </source>
</evidence>
<dbReference type="CDD" id="cd03255">
    <property type="entry name" value="ABC_MJ0796_LolCDE_FtsE"/>
    <property type="match status" value="1"/>
</dbReference>
<accession>A0A2N7FQ20</accession>
<keyword evidence="3" id="KW-0067">ATP-binding</keyword>
<reference evidence="7" key="1">
    <citation type="submission" date="2016-07" db="EMBL/GenBank/DDBJ databases">
        <title>Nontailed viruses are major unrecognized killers of bacteria in the ocean.</title>
        <authorList>
            <person name="Kauffman K."/>
            <person name="Hussain F."/>
            <person name="Yang J."/>
            <person name="Arevalo P."/>
            <person name="Brown J."/>
            <person name="Cutler M."/>
            <person name="Kelly L."/>
            <person name="Polz M.F."/>
        </authorList>
    </citation>
    <scope>NUCLEOTIDE SEQUENCE [LARGE SCALE GENOMIC DNA]</scope>
    <source>
        <strain evidence="7">10N.261.55.E11</strain>
    </source>
</reference>
<dbReference type="GO" id="GO:0016887">
    <property type="term" value="F:ATP hydrolysis activity"/>
    <property type="evidence" value="ECO:0007669"/>
    <property type="project" value="InterPro"/>
</dbReference>
<evidence type="ECO:0000259" key="5">
    <source>
        <dbReference type="PROSITE" id="PS50893"/>
    </source>
</evidence>
<dbReference type="SMART" id="SM00382">
    <property type="entry name" value="AAA"/>
    <property type="match status" value="1"/>
</dbReference>
<dbReference type="InterPro" id="IPR027417">
    <property type="entry name" value="P-loop_NTPase"/>
</dbReference>
<dbReference type="PANTHER" id="PTHR42798:SF2">
    <property type="entry name" value="ABC TRANSPORTER ATP-BINDING PROTEIN MG467-RELATED"/>
    <property type="match status" value="1"/>
</dbReference>
<name>A0A2N7FQ20_VIBSP</name>
<dbReference type="InterPro" id="IPR003593">
    <property type="entry name" value="AAA+_ATPase"/>
</dbReference>
<proteinExistence type="inferred from homology"/>
<evidence type="ECO:0000313" key="6">
    <source>
        <dbReference type="EMBL" id="PMJ71404.1"/>
    </source>
</evidence>
<dbReference type="GO" id="GO:0022857">
    <property type="term" value="F:transmembrane transporter activity"/>
    <property type="evidence" value="ECO:0007669"/>
    <property type="project" value="UniProtKB-ARBA"/>
</dbReference>
<dbReference type="InterPro" id="IPR017911">
    <property type="entry name" value="MacB-like_ATP-bd"/>
</dbReference>
<dbReference type="Pfam" id="PF00005">
    <property type="entry name" value="ABC_tran"/>
    <property type="match status" value="1"/>
</dbReference>
<dbReference type="InterPro" id="IPR003439">
    <property type="entry name" value="ABC_transporter-like_ATP-bd"/>
</dbReference>
<feature type="domain" description="ABC transporter" evidence="5">
    <location>
        <begin position="6"/>
        <end position="224"/>
    </location>
</feature>
<gene>
    <name evidence="6" type="ORF">BCU17_00520</name>
</gene>
<evidence type="ECO:0000256" key="2">
    <source>
        <dbReference type="ARBA" id="ARBA00022741"/>
    </source>
</evidence>
<dbReference type="FunFam" id="3.40.50.300:FF:000032">
    <property type="entry name" value="Export ABC transporter ATP-binding protein"/>
    <property type="match status" value="1"/>
</dbReference>
<protein>
    <submittedName>
        <fullName evidence="6">ABC transporter</fullName>
    </submittedName>
</protein>
<evidence type="ECO:0000256" key="3">
    <source>
        <dbReference type="ARBA" id="ARBA00022840"/>
    </source>
</evidence>
<dbReference type="RefSeq" id="WP_102515111.1">
    <property type="nucleotide sequence ID" value="NZ_CAWNSM010000002.1"/>
</dbReference>
<dbReference type="GO" id="GO:1902495">
    <property type="term" value="C:transmembrane transporter complex"/>
    <property type="evidence" value="ECO:0007669"/>
    <property type="project" value="UniProtKB-ARBA"/>
</dbReference>
<dbReference type="AlphaFoldDB" id="A0A2N7FQ20"/>
<dbReference type="EMBL" id="MCWU01000002">
    <property type="protein sequence ID" value="PMJ71404.1"/>
    <property type="molecule type" value="Genomic_DNA"/>
</dbReference>
<dbReference type="Proteomes" id="UP000235330">
    <property type="component" value="Unassembled WGS sequence"/>
</dbReference>
<comment type="caution">
    <text evidence="6">The sequence shown here is derived from an EMBL/GenBank/DDBJ whole genome shotgun (WGS) entry which is preliminary data.</text>
</comment>
<dbReference type="GO" id="GO:0005524">
    <property type="term" value="F:ATP binding"/>
    <property type="evidence" value="ECO:0007669"/>
    <property type="project" value="UniProtKB-KW"/>
</dbReference>
<dbReference type="PANTHER" id="PTHR42798">
    <property type="entry name" value="LIPOPROTEIN-RELEASING SYSTEM ATP-BINDING PROTEIN LOLD"/>
    <property type="match status" value="1"/>
</dbReference>
<organism evidence="6 7">
    <name type="scientific">Vibrio splendidus</name>
    <dbReference type="NCBI Taxonomy" id="29497"/>
    <lineage>
        <taxon>Bacteria</taxon>
        <taxon>Pseudomonadati</taxon>
        <taxon>Pseudomonadota</taxon>
        <taxon>Gammaproteobacteria</taxon>
        <taxon>Vibrionales</taxon>
        <taxon>Vibrionaceae</taxon>
        <taxon>Vibrio</taxon>
    </lineage>
</organism>
<keyword evidence="1" id="KW-0813">Transport</keyword>
<sequence>MHTSIIKAEAVSKTVSTNQEHLTILEHVDIDIREGETVAIVGTSGAGKSTLMTLLAGLDVPTSGEISLLGQPLSQLDDEARAKIRSESVGFVFQSFLLIPSLSALQNVTLPCLLKGEDEDIQRATALLESVGLKDRLDHLPSQLSGGEQQRVALARAFMIKPKILFADEPTGNLDQQTAAKIVELLFELNSSHGTTLVLVTHDPKLAQRCQRTLKMHVGHIEEV</sequence>
<keyword evidence="2" id="KW-0547">Nucleotide-binding</keyword>